<accession>A0A6G7K7R9</accession>
<proteinExistence type="predicted"/>
<dbReference type="InterPro" id="IPR024419">
    <property type="entry name" value="YvrJ"/>
</dbReference>
<reference evidence="1 2" key="1">
    <citation type="journal article" date="2017" name="Int. J. Syst. Evol. Microbiol.">
        <title>Jeotgalibaca porci sp. nov. and Jeotgalibaca arthritidis sp. nov., isolated from pigs, and emended description of the genus Jeotgalibaca.</title>
        <authorList>
            <person name="Zamora L."/>
            <person name="Perez-Sancho M."/>
            <person name="Dominguez L."/>
            <person name="Fernandez-Garayzabal J.F."/>
            <person name="Vela A.I."/>
        </authorList>
    </citation>
    <scope>NUCLEOTIDE SEQUENCE [LARGE SCALE GENOMIC DNA]</scope>
    <source>
        <strain evidence="1 2">CECT 9157</strain>
    </source>
</reference>
<dbReference type="AlphaFoldDB" id="A0A6G7K7R9"/>
<dbReference type="Pfam" id="PF12841">
    <property type="entry name" value="YvrJ"/>
    <property type="match status" value="1"/>
</dbReference>
<keyword evidence="2" id="KW-1185">Reference proteome</keyword>
<organism evidence="1 2">
    <name type="scientific">Jeotgalibaca arthritidis</name>
    <dbReference type="NCBI Taxonomy" id="1868794"/>
    <lineage>
        <taxon>Bacteria</taxon>
        <taxon>Bacillati</taxon>
        <taxon>Bacillota</taxon>
        <taxon>Bacilli</taxon>
        <taxon>Lactobacillales</taxon>
        <taxon>Carnobacteriaceae</taxon>
        <taxon>Jeotgalibaca</taxon>
    </lineage>
</organism>
<dbReference type="Proteomes" id="UP000501451">
    <property type="component" value="Chromosome"/>
</dbReference>
<protein>
    <submittedName>
        <fullName evidence="1">YvrJ family protein</fullName>
    </submittedName>
</protein>
<dbReference type="EMBL" id="CP049740">
    <property type="protein sequence ID" value="QII81287.1"/>
    <property type="molecule type" value="Genomic_DNA"/>
</dbReference>
<evidence type="ECO:0000313" key="2">
    <source>
        <dbReference type="Proteomes" id="UP000501451"/>
    </source>
</evidence>
<dbReference type="RefSeq" id="WP_166160760.1">
    <property type="nucleotide sequence ID" value="NZ_CP049740.1"/>
</dbReference>
<evidence type="ECO:0000313" key="1">
    <source>
        <dbReference type="EMBL" id="QII81287.1"/>
    </source>
</evidence>
<name>A0A6G7K7R9_9LACT</name>
<sequence length="49" mass="5658">MDQYMELISNTGFPIVISLYLLSRMEKKLDSLVNAIDKLCESYTTANKR</sequence>
<gene>
    <name evidence="1" type="ORF">G7057_01565</name>
</gene>
<dbReference type="KEGG" id="jar:G7057_01565"/>